<dbReference type="GO" id="GO:0006508">
    <property type="term" value="P:proteolysis"/>
    <property type="evidence" value="ECO:0007669"/>
    <property type="project" value="UniProtKB-KW"/>
</dbReference>
<dbReference type="InterPro" id="IPR051167">
    <property type="entry name" value="Prolyl_oligopep/macrocyclase"/>
</dbReference>
<dbReference type="SUPFAM" id="SSF50993">
    <property type="entry name" value="Peptidase/esterase 'gauge' domain"/>
    <property type="match status" value="1"/>
</dbReference>
<dbReference type="EC" id="3.4.21.26" evidence="6"/>
<dbReference type="KEGG" id="cdx:CDES_01950"/>
<dbReference type="EMBL" id="CP009220">
    <property type="protein sequence ID" value="ALC04854.1"/>
    <property type="molecule type" value="Genomic_DNA"/>
</dbReference>
<dbReference type="SUPFAM" id="SSF53474">
    <property type="entry name" value="alpha/beta-Hydrolases"/>
    <property type="match status" value="1"/>
</dbReference>
<protein>
    <submittedName>
        <fullName evidence="6">Prolyl oligopeptidase</fullName>
        <ecNumber evidence="6">3.4.21.26</ecNumber>
    </submittedName>
</protein>
<dbReference type="GO" id="GO:0070012">
    <property type="term" value="F:oligopeptidase activity"/>
    <property type="evidence" value="ECO:0007669"/>
    <property type="project" value="TreeGrafter"/>
</dbReference>
<dbReference type="InterPro" id="IPR001375">
    <property type="entry name" value="Peptidase_S9_cat"/>
</dbReference>
<dbReference type="AlphaFoldDB" id="A0A0M4CCC3"/>
<dbReference type="PATRIC" id="fig|931089.4.peg.398"/>
<dbReference type="Gene3D" id="2.130.10.120">
    <property type="entry name" value="Prolyl oligopeptidase, N-terminal domain"/>
    <property type="match status" value="1"/>
</dbReference>
<dbReference type="InterPro" id="IPR029058">
    <property type="entry name" value="AB_hydrolase_fold"/>
</dbReference>
<feature type="domain" description="Peptidase S9A N-terminal" evidence="5">
    <location>
        <begin position="3"/>
        <end position="214"/>
    </location>
</feature>
<dbReference type="OrthoDB" id="9801421at2"/>
<dbReference type="GO" id="GO:0005829">
    <property type="term" value="C:cytosol"/>
    <property type="evidence" value="ECO:0007669"/>
    <property type="project" value="TreeGrafter"/>
</dbReference>
<evidence type="ECO:0000256" key="3">
    <source>
        <dbReference type="ARBA" id="ARBA00022825"/>
    </source>
</evidence>
<dbReference type="STRING" id="931089.CDES_01950"/>
<evidence type="ECO:0000256" key="2">
    <source>
        <dbReference type="ARBA" id="ARBA00022801"/>
    </source>
</evidence>
<name>A0A0M4CCC3_9CORY</name>
<reference evidence="6 7" key="1">
    <citation type="submission" date="2014-08" db="EMBL/GenBank/DDBJ databases">
        <title>Complete genome sequence of Corynebacterium deserti GIMN1.010 (=DSM 45689), isolated from desert sand in western China.</title>
        <authorList>
            <person name="Ruckert C."/>
            <person name="Albersmeier A."/>
            <person name="Kalinowski J."/>
        </authorList>
    </citation>
    <scope>NUCLEOTIDE SEQUENCE [LARGE SCALE GENOMIC DNA]</scope>
    <source>
        <strain evidence="6 7">GIMN1.010</strain>
    </source>
</reference>
<dbReference type="InterPro" id="IPR002470">
    <property type="entry name" value="Peptidase_S9A"/>
</dbReference>
<feature type="domain" description="Peptidase S9 prolyl oligopeptidase catalytic" evidence="4">
    <location>
        <begin position="461"/>
        <end position="667"/>
    </location>
</feature>
<accession>A0A0M4CCC3</accession>
<organism evidence="6 7">
    <name type="scientific">Corynebacterium deserti GIMN1.010</name>
    <dbReference type="NCBI Taxonomy" id="931089"/>
    <lineage>
        <taxon>Bacteria</taxon>
        <taxon>Bacillati</taxon>
        <taxon>Actinomycetota</taxon>
        <taxon>Actinomycetes</taxon>
        <taxon>Mycobacteriales</taxon>
        <taxon>Corynebacteriaceae</taxon>
        <taxon>Corynebacterium</taxon>
    </lineage>
</organism>
<proteinExistence type="predicted"/>
<dbReference type="Gene3D" id="3.40.50.1820">
    <property type="entry name" value="alpha/beta hydrolase"/>
    <property type="match status" value="1"/>
</dbReference>
<keyword evidence="3" id="KW-0720">Serine protease</keyword>
<keyword evidence="7" id="KW-1185">Reference proteome</keyword>
<evidence type="ECO:0000259" key="4">
    <source>
        <dbReference type="Pfam" id="PF00326"/>
    </source>
</evidence>
<dbReference type="PANTHER" id="PTHR42881:SF13">
    <property type="entry name" value="PROLYL ENDOPEPTIDASE"/>
    <property type="match status" value="1"/>
</dbReference>
<evidence type="ECO:0000259" key="5">
    <source>
        <dbReference type="Pfam" id="PF02897"/>
    </source>
</evidence>
<dbReference type="Pfam" id="PF00326">
    <property type="entry name" value="Peptidase_S9"/>
    <property type="match status" value="1"/>
</dbReference>
<dbReference type="PRINTS" id="PR00862">
    <property type="entry name" value="PROLIGOPTASE"/>
</dbReference>
<keyword evidence="1" id="KW-0645">Protease</keyword>
<dbReference type="InterPro" id="IPR023302">
    <property type="entry name" value="Pept_S9A_N"/>
</dbReference>
<dbReference type="PANTHER" id="PTHR42881">
    <property type="entry name" value="PROLYL ENDOPEPTIDASE"/>
    <property type="match status" value="1"/>
</dbReference>
<gene>
    <name evidence="6" type="ORF">CDES_01950</name>
</gene>
<evidence type="ECO:0000256" key="1">
    <source>
        <dbReference type="ARBA" id="ARBA00022670"/>
    </source>
</evidence>
<dbReference type="RefSeq" id="WP_053544016.1">
    <property type="nucleotide sequence ID" value="NZ_CP009220.1"/>
</dbReference>
<evidence type="ECO:0000313" key="6">
    <source>
        <dbReference type="EMBL" id="ALC04854.1"/>
    </source>
</evidence>
<sequence length="674" mass="74508">MTDYSFLEPIDSPEALEWAEKWSGETVDKLPEAPRTALRDRLLEALDADDRIPYVSRRGEKLYNFWRDATHPLGLWRTTTLESYLSGTPEWEVLIDLDALAKAEEENWVWKGAQVRAPEYDLALVKLSRGGADATVIREFDMRTHSFVSTDPFTIPEAKTDVSWLDRDTLLIGTDTGEESLTTSGYPARVLTWKRGTDLASSPLFFEGETEDVAVGAWVDPTPGWERTFVSRAVDFYNSREFVEVDGELIAIEVPDDCDVVVRNQWIFINPRTEFAGIPSGGLGVMEFAAFLAGQRAFEPVFTPTASTSLQGLSSTKHHLLLTLLDNVSTSIVVVDIDDPTGEQRPLPLPEHATAHIVATSALSGDEIWVQATSFTQPGALLRGDLSESLELTEVRHSPLQWDNAGLETRQHWATSKDGTKIPYFISGRFSTDQQPLPTLVHAYGGFEVSLTPGHSPTRGIAWLEKGYLFVEANLRGGGEFGPRWHSQAVKKNRLKVWEDHRAVLEDLVARCYTTPEQLAIRGGSNGGLLTAGALTQYPEIFGAAVVQVPLTDMLRYHTWSAGASWMAEYGNPDDPDERAVIESYSPLHNISGVDKRPYPPALVTTSTRDDRVHPAHARLFAQALVSAGQPVDYYENTEGGHAGAADNKQVAHMESLIYTWIETALGLVSADEG</sequence>
<dbReference type="GO" id="GO:0004252">
    <property type="term" value="F:serine-type endopeptidase activity"/>
    <property type="evidence" value="ECO:0007669"/>
    <property type="project" value="UniProtKB-EC"/>
</dbReference>
<evidence type="ECO:0000313" key="7">
    <source>
        <dbReference type="Proteomes" id="UP000068067"/>
    </source>
</evidence>
<dbReference type="Proteomes" id="UP000068067">
    <property type="component" value="Chromosome"/>
</dbReference>
<dbReference type="Pfam" id="PF02897">
    <property type="entry name" value="Peptidase_S9_N"/>
    <property type="match status" value="1"/>
</dbReference>
<keyword evidence="2 6" id="KW-0378">Hydrolase</keyword>